<reference evidence="3" key="1">
    <citation type="submission" date="2016-11" db="EMBL/GenBank/DDBJ databases">
        <authorList>
            <person name="Varghese N."/>
            <person name="Submissions S."/>
        </authorList>
    </citation>
    <scope>NUCLEOTIDE SEQUENCE [LARGE SCALE GENOMIC DNA]</scope>
    <source>
        <strain evidence="3">DSM 29440</strain>
    </source>
</reference>
<dbReference type="PANTHER" id="PTHR37953:SF1">
    <property type="entry name" value="UPF0127 PROTEIN MJ1496"/>
    <property type="match status" value="1"/>
</dbReference>
<evidence type="ECO:0000256" key="1">
    <source>
        <dbReference type="SAM" id="SignalP"/>
    </source>
</evidence>
<evidence type="ECO:0008006" key="4">
    <source>
        <dbReference type="Google" id="ProtNLM"/>
    </source>
</evidence>
<evidence type="ECO:0000313" key="2">
    <source>
        <dbReference type="EMBL" id="SIN87986.1"/>
    </source>
</evidence>
<keyword evidence="3" id="KW-1185">Reference proteome</keyword>
<organism evidence="2 3">
    <name type="scientific">Vannielia litorea</name>
    <dbReference type="NCBI Taxonomy" id="1217970"/>
    <lineage>
        <taxon>Bacteria</taxon>
        <taxon>Pseudomonadati</taxon>
        <taxon>Pseudomonadota</taxon>
        <taxon>Alphaproteobacteria</taxon>
        <taxon>Rhodobacterales</taxon>
        <taxon>Paracoccaceae</taxon>
        <taxon>Vannielia</taxon>
    </lineage>
</organism>
<dbReference type="InterPro" id="IPR038695">
    <property type="entry name" value="Saro_0823-like_sf"/>
</dbReference>
<name>A0A1N6EYB5_9RHOB</name>
<dbReference type="PANTHER" id="PTHR37953">
    <property type="entry name" value="UPF0127 PROTEIN MJ1496"/>
    <property type="match status" value="1"/>
</dbReference>
<gene>
    <name evidence="2" type="ORF">SAMN05444002_1204</name>
</gene>
<proteinExistence type="predicted"/>
<dbReference type="InterPro" id="IPR003795">
    <property type="entry name" value="DUF192"/>
</dbReference>
<dbReference type="STRING" id="1217970.SAMN05444002_1204"/>
<keyword evidence="1" id="KW-0732">Signal</keyword>
<feature type="chain" id="PRO_5013156246" description="DUF192 domain-containing protein" evidence="1">
    <location>
        <begin position="23"/>
        <end position="192"/>
    </location>
</feature>
<sequence>MPGPFLALVMALVMALAPVALSAQSGATLDAGGGGAAAPLTAMPDKAGQAAIPDLAGCELNEVHLRWQGGQARFSVEVADDTAERGLGLMNREKMARSAGMLFVYPRAGRVSFWMRNTLIPLDMIFLDEAGVVTRVHSNAVPLDETPIPGGEGVLAVLEINGGLAEAFGIAPGAQMRHPAFGETAAWPCGAE</sequence>
<dbReference type="RefSeq" id="WP_342745202.1">
    <property type="nucleotide sequence ID" value="NZ_FSRL01000001.1"/>
</dbReference>
<evidence type="ECO:0000313" key="3">
    <source>
        <dbReference type="Proteomes" id="UP000184932"/>
    </source>
</evidence>
<feature type="signal peptide" evidence="1">
    <location>
        <begin position="1"/>
        <end position="22"/>
    </location>
</feature>
<dbReference type="EMBL" id="FSRL01000001">
    <property type="protein sequence ID" value="SIN87986.1"/>
    <property type="molecule type" value="Genomic_DNA"/>
</dbReference>
<dbReference type="AlphaFoldDB" id="A0A1N6EYB5"/>
<dbReference type="Gene3D" id="2.60.120.1140">
    <property type="entry name" value="Protein of unknown function DUF192"/>
    <property type="match status" value="1"/>
</dbReference>
<accession>A0A1N6EYB5</accession>
<dbReference type="Pfam" id="PF02643">
    <property type="entry name" value="DUF192"/>
    <property type="match status" value="1"/>
</dbReference>
<protein>
    <recommendedName>
        <fullName evidence="4">DUF192 domain-containing protein</fullName>
    </recommendedName>
</protein>
<dbReference type="Proteomes" id="UP000184932">
    <property type="component" value="Unassembled WGS sequence"/>
</dbReference>